<dbReference type="RefSeq" id="XP_024505337.1">
    <property type="nucleotide sequence ID" value="XM_024651683.1"/>
</dbReference>
<evidence type="ECO:0000256" key="1">
    <source>
        <dbReference type="SAM" id="Coils"/>
    </source>
</evidence>
<sequence>MITRRQRKSRSVGPGLKFNRLVPKKQSLDNINTGKYRKRVALSKKNCTEDLQRIAGCFEEMIDVFNNEVIINEGNQLEPENIQIPDDKLKLINDFEARILMDSINCKLSQEIQGLKELEKMINGGKEILNLDRRINDALEFEKSYNQKLKDLTIREAQTKNEIDRLTEHYDTIMKFTEESVTPVLNKISHREDLLSKASEKIKEIEDAINQLTMSTI</sequence>
<evidence type="ECO:0000313" key="3">
    <source>
        <dbReference type="Proteomes" id="UP000035682"/>
    </source>
</evidence>
<dbReference type="WormBase" id="SRAE_2000080700">
    <property type="protein sequence ID" value="SRP07060"/>
    <property type="gene ID" value="WBGene00261007"/>
</dbReference>
<proteinExistence type="predicted"/>
<protein>
    <submittedName>
        <fullName evidence="2 4">Uncharacterized protein</fullName>
    </submittedName>
</protein>
<dbReference type="CTD" id="36378501"/>
<dbReference type="AlphaFoldDB" id="A0A090L8S7"/>
<dbReference type="EMBL" id="LN609529">
    <property type="protein sequence ID" value="CEF66137.1"/>
    <property type="molecule type" value="Genomic_DNA"/>
</dbReference>
<accession>A0A090L8S7</accession>
<evidence type="ECO:0000313" key="2">
    <source>
        <dbReference type="EMBL" id="CEF66137.1"/>
    </source>
</evidence>
<gene>
    <name evidence="2 4 5" type="ORF">SRAE_2000080700</name>
</gene>
<dbReference type="WBParaSite" id="SRAE_2000080700.1">
    <property type="protein sequence ID" value="SRAE_2000080700.1"/>
    <property type="gene ID" value="WBGene00261007"/>
</dbReference>
<keyword evidence="1" id="KW-0175">Coiled coil</keyword>
<evidence type="ECO:0000313" key="4">
    <source>
        <dbReference type="WBParaSite" id="SRAE_2000080700.1"/>
    </source>
</evidence>
<reference evidence="4" key="2">
    <citation type="submission" date="2020-12" db="UniProtKB">
        <authorList>
            <consortium name="WormBaseParasite"/>
        </authorList>
    </citation>
    <scope>IDENTIFICATION</scope>
</reference>
<keyword evidence="3" id="KW-1185">Reference proteome</keyword>
<evidence type="ECO:0000313" key="5">
    <source>
        <dbReference type="WormBase" id="SRAE_2000080700"/>
    </source>
</evidence>
<organism evidence="2">
    <name type="scientific">Strongyloides ratti</name>
    <name type="common">Parasitic roundworm</name>
    <dbReference type="NCBI Taxonomy" id="34506"/>
    <lineage>
        <taxon>Eukaryota</taxon>
        <taxon>Metazoa</taxon>
        <taxon>Ecdysozoa</taxon>
        <taxon>Nematoda</taxon>
        <taxon>Chromadorea</taxon>
        <taxon>Rhabditida</taxon>
        <taxon>Tylenchina</taxon>
        <taxon>Panagrolaimomorpha</taxon>
        <taxon>Strongyloidoidea</taxon>
        <taxon>Strongyloididae</taxon>
        <taxon>Strongyloides</taxon>
    </lineage>
</organism>
<feature type="coiled-coil region" evidence="1">
    <location>
        <begin position="149"/>
        <end position="215"/>
    </location>
</feature>
<dbReference type="Proteomes" id="UP000035682">
    <property type="component" value="Unplaced"/>
</dbReference>
<name>A0A090L8S7_STRRB</name>
<reference evidence="2 3" key="1">
    <citation type="submission" date="2014-09" db="EMBL/GenBank/DDBJ databases">
        <authorList>
            <person name="Martin A.A."/>
        </authorList>
    </citation>
    <scope>NUCLEOTIDE SEQUENCE</scope>
    <source>
        <strain evidence="3">ED321</strain>
        <strain evidence="2">ED321 Heterogonic</strain>
    </source>
</reference>
<dbReference type="GeneID" id="36378501"/>